<dbReference type="PANTHER" id="PTHR30511">
    <property type="entry name" value="ALANINE RACEMASE"/>
    <property type="match status" value="1"/>
</dbReference>
<accession>A0ABW4TYE0</accession>
<keyword evidence="9" id="KW-1185">Reference proteome</keyword>
<dbReference type="SUPFAM" id="SSF50621">
    <property type="entry name" value="Alanine racemase C-terminal domain-like"/>
    <property type="match status" value="1"/>
</dbReference>
<dbReference type="PRINTS" id="PR00992">
    <property type="entry name" value="ALARACEMASE"/>
</dbReference>
<proteinExistence type="inferred from homology"/>
<dbReference type="InterPro" id="IPR009006">
    <property type="entry name" value="Ala_racemase/Decarboxylase_C"/>
</dbReference>
<keyword evidence="4 6" id="KW-0663">Pyridoxal phosphate</keyword>
<dbReference type="Proteomes" id="UP001597400">
    <property type="component" value="Unassembled WGS sequence"/>
</dbReference>
<feature type="domain" description="Alanine racemase C-terminal" evidence="7">
    <location>
        <begin position="224"/>
        <end position="344"/>
    </location>
</feature>
<evidence type="ECO:0000256" key="2">
    <source>
        <dbReference type="ARBA" id="ARBA00001933"/>
    </source>
</evidence>
<comment type="function">
    <text evidence="6">Catalyzes the interconversion of L-alanine and D-alanine. May also act on other amino acids.</text>
</comment>
<feature type="modified residue" description="N6-(pyridoxal phosphate)lysine" evidence="6">
    <location>
        <position position="36"/>
    </location>
</feature>
<gene>
    <name evidence="8" type="primary">alr</name>
    <name evidence="8" type="ORF">ACFSGX_09540</name>
</gene>
<dbReference type="EMBL" id="JBHUGS010000002">
    <property type="protein sequence ID" value="MFD1951006.1"/>
    <property type="molecule type" value="Genomic_DNA"/>
</dbReference>
<dbReference type="InterPro" id="IPR029066">
    <property type="entry name" value="PLP-binding_barrel"/>
</dbReference>
<comment type="catalytic activity">
    <reaction evidence="1 6">
        <text>L-alanine = D-alanine</text>
        <dbReference type="Rhea" id="RHEA:20249"/>
        <dbReference type="ChEBI" id="CHEBI:57416"/>
        <dbReference type="ChEBI" id="CHEBI:57972"/>
        <dbReference type="EC" id="5.1.1.1"/>
    </reaction>
</comment>
<evidence type="ECO:0000256" key="5">
    <source>
        <dbReference type="ARBA" id="ARBA00023235"/>
    </source>
</evidence>
<evidence type="ECO:0000256" key="1">
    <source>
        <dbReference type="ARBA" id="ARBA00000316"/>
    </source>
</evidence>
<comment type="pathway">
    <text evidence="6">Amino-acid biosynthesis; D-alanine biosynthesis; D-alanine from L-alanine: step 1/1.</text>
</comment>
<dbReference type="NCBIfam" id="TIGR00492">
    <property type="entry name" value="alr"/>
    <property type="match status" value="1"/>
</dbReference>
<dbReference type="Gene3D" id="2.40.37.10">
    <property type="entry name" value="Lyase, Ornithine Decarboxylase, Chain A, domain 1"/>
    <property type="match status" value="1"/>
</dbReference>
<evidence type="ECO:0000256" key="6">
    <source>
        <dbReference type="HAMAP-Rule" id="MF_01201"/>
    </source>
</evidence>
<evidence type="ECO:0000256" key="4">
    <source>
        <dbReference type="ARBA" id="ARBA00022898"/>
    </source>
</evidence>
<dbReference type="RefSeq" id="WP_380929407.1">
    <property type="nucleotide sequence ID" value="NZ_JBHUGS010000002.1"/>
</dbReference>
<protein>
    <recommendedName>
        <fullName evidence="3 6">Alanine racemase</fullName>
        <ecNumber evidence="3 6">5.1.1.1</ecNumber>
    </recommendedName>
</protein>
<dbReference type="Pfam" id="PF00842">
    <property type="entry name" value="Ala_racemase_C"/>
    <property type="match status" value="1"/>
</dbReference>
<feature type="active site" description="Proton acceptor; specific for D-alanine" evidence="6">
    <location>
        <position position="36"/>
    </location>
</feature>
<evidence type="ECO:0000313" key="8">
    <source>
        <dbReference type="EMBL" id="MFD1951006.1"/>
    </source>
</evidence>
<dbReference type="InterPro" id="IPR000821">
    <property type="entry name" value="Ala_racemase"/>
</dbReference>
<feature type="binding site" evidence="6">
    <location>
        <position position="130"/>
    </location>
    <ligand>
        <name>substrate</name>
    </ligand>
</feature>
<dbReference type="PANTHER" id="PTHR30511:SF0">
    <property type="entry name" value="ALANINE RACEMASE, CATABOLIC-RELATED"/>
    <property type="match status" value="1"/>
</dbReference>
<reference evidence="9" key="1">
    <citation type="journal article" date="2019" name="Int. J. Syst. Evol. Microbiol.">
        <title>The Global Catalogue of Microorganisms (GCM) 10K type strain sequencing project: providing services to taxonomists for standard genome sequencing and annotation.</title>
        <authorList>
            <consortium name="The Broad Institute Genomics Platform"/>
            <consortium name="The Broad Institute Genome Sequencing Center for Infectious Disease"/>
            <person name="Wu L."/>
            <person name="Ma J."/>
        </authorList>
    </citation>
    <scope>NUCLEOTIDE SEQUENCE [LARGE SCALE GENOMIC DNA]</scope>
    <source>
        <strain evidence="9">CGMCC 1.12702</strain>
    </source>
</reference>
<dbReference type="Pfam" id="PF01168">
    <property type="entry name" value="Ala_racemase_N"/>
    <property type="match status" value="1"/>
</dbReference>
<evidence type="ECO:0000259" key="7">
    <source>
        <dbReference type="SMART" id="SM01005"/>
    </source>
</evidence>
<dbReference type="InterPro" id="IPR001608">
    <property type="entry name" value="Ala_racemase_N"/>
</dbReference>
<name>A0ABW4TYE0_9SPHN</name>
<dbReference type="SMART" id="SM01005">
    <property type="entry name" value="Ala_racemase_C"/>
    <property type="match status" value="1"/>
</dbReference>
<dbReference type="CDD" id="cd00430">
    <property type="entry name" value="PLPDE_III_AR"/>
    <property type="match status" value="1"/>
</dbReference>
<dbReference type="GO" id="GO:0008784">
    <property type="term" value="F:alanine racemase activity"/>
    <property type="evidence" value="ECO:0007669"/>
    <property type="project" value="UniProtKB-EC"/>
</dbReference>
<sequence length="344" mass="35865">MNTSPLRLTIDGAALVANWRWYAARSETAACGAAVKANGYGMGAREVVARLAASGCRDFFVSSWDEAEALGPLDDGLSLSVLHGLREADLPRALAGRVRPVLNTPGMVARWKAAAGYRPCDLMVDTGMNRLGLSPAEAGSEIVDGLRIATLMSHLACADTPEHPLNAVQAERFAALTGVVAAERYSLSNSAGICLGAAYRFDLTRPGIGLYGGEPGPGAEPSPVVGLSAEVLQVRAVEAGDAVGYGADFIASGPMQVATLNIGYADGYRRAFAGVGTAIVGGEVRPLIGRVSMDLVAVDVTGCDVVEGDWVGLEYYLPTASAVTGVSQYELLTGLGRRYARDWV</sequence>
<dbReference type="HAMAP" id="MF_01201">
    <property type="entry name" value="Ala_racemase"/>
    <property type="match status" value="1"/>
</dbReference>
<dbReference type="SUPFAM" id="SSF51419">
    <property type="entry name" value="PLP-binding barrel"/>
    <property type="match status" value="1"/>
</dbReference>
<comment type="similarity">
    <text evidence="6">Belongs to the alanine racemase family.</text>
</comment>
<feature type="binding site" evidence="6">
    <location>
        <position position="293"/>
    </location>
    <ligand>
        <name>substrate</name>
    </ligand>
</feature>
<dbReference type="InterPro" id="IPR011079">
    <property type="entry name" value="Ala_racemase_C"/>
</dbReference>
<evidence type="ECO:0000256" key="3">
    <source>
        <dbReference type="ARBA" id="ARBA00013089"/>
    </source>
</evidence>
<feature type="active site" description="Proton acceptor; specific for L-alanine" evidence="6">
    <location>
        <position position="245"/>
    </location>
</feature>
<keyword evidence="5 6" id="KW-0413">Isomerase</keyword>
<organism evidence="8 9">
    <name type="scientific">Sphingomonas arantia</name>
    <dbReference type="NCBI Taxonomy" id="1460676"/>
    <lineage>
        <taxon>Bacteria</taxon>
        <taxon>Pseudomonadati</taxon>
        <taxon>Pseudomonadota</taxon>
        <taxon>Alphaproteobacteria</taxon>
        <taxon>Sphingomonadales</taxon>
        <taxon>Sphingomonadaceae</taxon>
        <taxon>Sphingomonas</taxon>
    </lineage>
</organism>
<comment type="cofactor">
    <cofactor evidence="2 6">
        <name>pyridoxal 5'-phosphate</name>
        <dbReference type="ChEBI" id="CHEBI:597326"/>
    </cofactor>
</comment>
<evidence type="ECO:0000313" key="9">
    <source>
        <dbReference type="Proteomes" id="UP001597400"/>
    </source>
</evidence>
<comment type="caution">
    <text evidence="8">The sequence shown here is derived from an EMBL/GenBank/DDBJ whole genome shotgun (WGS) entry which is preliminary data.</text>
</comment>
<dbReference type="Gene3D" id="3.20.20.10">
    <property type="entry name" value="Alanine racemase"/>
    <property type="match status" value="1"/>
</dbReference>
<dbReference type="EC" id="5.1.1.1" evidence="3 6"/>